<protein>
    <submittedName>
        <fullName evidence="1">Uncharacterized protein</fullName>
    </submittedName>
</protein>
<gene>
    <name evidence="1" type="ORF">GZ78_26930</name>
</gene>
<proteinExistence type="predicted"/>
<comment type="caution">
    <text evidence="1">The sequence shown here is derived from an EMBL/GenBank/DDBJ whole genome shotgun (WGS) entry which is preliminary data.</text>
</comment>
<dbReference type="Proteomes" id="UP000028073">
    <property type="component" value="Unassembled WGS sequence"/>
</dbReference>
<reference evidence="1 2" key="1">
    <citation type="submission" date="2014-06" db="EMBL/GenBank/DDBJ databases">
        <title>Whole Genome Sequences of Three Symbiotic Endozoicomonas Bacteria.</title>
        <authorList>
            <person name="Neave M.J."/>
            <person name="Apprill A."/>
            <person name="Voolstra C.R."/>
        </authorList>
    </citation>
    <scope>NUCLEOTIDE SEQUENCE [LARGE SCALE GENOMIC DNA]</scope>
    <source>
        <strain evidence="1 2">DSM 25634</strain>
    </source>
</reference>
<keyword evidence="2" id="KW-1185">Reference proteome</keyword>
<accession>A0A081N404</accession>
<sequence length="106" mass="10750">MVLNFCDYHQKVQGVRNMGNREDISAGELCLGCLLDGAEGAVGFAGRASCPPGSQFANTQTPIEPATDPVIAVNPDTQSESVGPNSGAAGLVSNVIGMVLAFVLGG</sequence>
<dbReference type="AlphaFoldDB" id="A0A081N404"/>
<name>A0A081N404_9GAMM</name>
<evidence type="ECO:0000313" key="2">
    <source>
        <dbReference type="Proteomes" id="UP000028073"/>
    </source>
</evidence>
<dbReference type="EMBL" id="JOKH01000009">
    <property type="protein sequence ID" value="KEQ13177.1"/>
    <property type="molecule type" value="Genomic_DNA"/>
</dbReference>
<organism evidence="1 2">
    <name type="scientific">Endozoicomonas numazuensis</name>
    <dbReference type="NCBI Taxonomy" id="1137799"/>
    <lineage>
        <taxon>Bacteria</taxon>
        <taxon>Pseudomonadati</taxon>
        <taxon>Pseudomonadota</taxon>
        <taxon>Gammaproteobacteria</taxon>
        <taxon>Oceanospirillales</taxon>
        <taxon>Endozoicomonadaceae</taxon>
        <taxon>Endozoicomonas</taxon>
    </lineage>
</organism>
<evidence type="ECO:0000313" key="1">
    <source>
        <dbReference type="EMBL" id="KEQ13177.1"/>
    </source>
</evidence>